<evidence type="ECO:0000256" key="2">
    <source>
        <dbReference type="SAM" id="MobiDB-lite"/>
    </source>
</evidence>
<evidence type="ECO:0000313" key="4">
    <source>
        <dbReference type="Proteomes" id="UP000801492"/>
    </source>
</evidence>
<dbReference type="OrthoDB" id="6773364at2759"/>
<feature type="compositionally biased region" description="Basic and acidic residues" evidence="2">
    <location>
        <begin position="335"/>
        <end position="346"/>
    </location>
</feature>
<gene>
    <name evidence="3" type="ORF">ILUMI_03502</name>
</gene>
<name>A0A8K0DG78_IGNLU</name>
<protein>
    <submittedName>
        <fullName evidence="3">Uncharacterized protein</fullName>
    </submittedName>
</protein>
<proteinExistence type="predicted"/>
<dbReference type="InterPro" id="IPR009057">
    <property type="entry name" value="Homeodomain-like_sf"/>
</dbReference>
<dbReference type="Proteomes" id="UP000801492">
    <property type="component" value="Unassembled WGS sequence"/>
</dbReference>
<evidence type="ECO:0000256" key="1">
    <source>
        <dbReference type="ARBA" id="ARBA00004123"/>
    </source>
</evidence>
<keyword evidence="4" id="KW-1185">Reference proteome</keyword>
<reference evidence="3" key="1">
    <citation type="submission" date="2019-08" db="EMBL/GenBank/DDBJ databases">
        <title>The genome of the North American firefly Photinus pyralis.</title>
        <authorList>
            <consortium name="Photinus pyralis genome working group"/>
            <person name="Fallon T.R."/>
            <person name="Sander Lower S.E."/>
            <person name="Weng J.-K."/>
        </authorList>
    </citation>
    <scope>NUCLEOTIDE SEQUENCE</scope>
    <source>
        <strain evidence="3">TRF0915ILg1</strain>
        <tissue evidence="3">Whole body</tissue>
    </source>
</reference>
<evidence type="ECO:0000313" key="3">
    <source>
        <dbReference type="EMBL" id="KAF2902688.1"/>
    </source>
</evidence>
<feature type="compositionally biased region" description="Basic residues" evidence="2">
    <location>
        <begin position="119"/>
        <end position="128"/>
    </location>
</feature>
<feature type="region of interest" description="Disordered" evidence="2">
    <location>
        <begin position="320"/>
        <end position="346"/>
    </location>
</feature>
<comment type="subcellular location">
    <subcellularLocation>
        <location evidence="1">Nucleus</location>
    </subcellularLocation>
</comment>
<dbReference type="SUPFAM" id="SSF46689">
    <property type="entry name" value="Homeodomain-like"/>
    <property type="match status" value="1"/>
</dbReference>
<feature type="region of interest" description="Disordered" evidence="2">
    <location>
        <begin position="109"/>
        <end position="128"/>
    </location>
</feature>
<dbReference type="Gene3D" id="1.10.10.60">
    <property type="entry name" value="Homeodomain-like"/>
    <property type="match status" value="1"/>
</dbReference>
<dbReference type="AlphaFoldDB" id="A0A8K0DG78"/>
<sequence length="346" mass="38379">MISFDDIIEVGGTKIHLAGVETNGMISHSGRSSTFVARRFSLGNVLLDPKNESQIFYIVVNKILAANTRIDVLRPVNLEDLKFRRFKVDRGNAATRGFAATQGYAATPPCLKTKGSMPRTRKKTTKKARWAENDLKAAMKQVSDEKSVKSIAVHFNIPRSTLRDKLKTSKASNPEMGRPAIFNKEQEKDLTTRDQEDGDANLPDQPDLETNAELPDQTNKSINKENTQSKTNPANEIAVYSVDGLPGVPCFSGSAQKLDPTQTKHQNKIFSEALKKFSPISKYAAAKIKENLRRKGHSSILTGTPLKAELEKTAVERQDKEFKKKQASLKAASKLLDKPTEKTLKK</sequence>
<dbReference type="GO" id="GO:0005634">
    <property type="term" value="C:nucleus"/>
    <property type="evidence" value="ECO:0007669"/>
    <property type="project" value="UniProtKB-SubCell"/>
</dbReference>
<comment type="caution">
    <text evidence="3">The sequence shown here is derived from an EMBL/GenBank/DDBJ whole genome shotgun (WGS) entry which is preliminary data.</text>
</comment>
<feature type="compositionally biased region" description="Polar residues" evidence="2">
    <location>
        <begin position="216"/>
        <end position="234"/>
    </location>
</feature>
<feature type="compositionally biased region" description="Basic and acidic residues" evidence="2">
    <location>
        <begin position="184"/>
        <end position="195"/>
    </location>
</feature>
<feature type="region of interest" description="Disordered" evidence="2">
    <location>
        <begin position="164"/>
        <end position="234"/>
    </location>
</feature>
<dbReference type="EMBL" id="VTPC01001217">
    <property type="protein sequence ID" value="KAF2902688.1"/>
    <property type="molecule type" value="Genomic_DNA"/>
</dbReference>
<accession>A0A8K0DG78</accession>
<organism evidence="3 4">
    <name type="scientific">Ignelater luminosus</name>
    <name type="common">Cucubano</name>
    <name type="synonym">Pyrophorus luminosus</name>
    <dbReference type="NCBI Taxonomy" id="2038154"/>
    <lineage>
        <taxon>Eukaryota</taxon>
        <taxon>Metazoa</taxon>
        <taxon>Ecdysozoa</taxon>
        <taxon>Arthropoda</taxon>
        <taxon>Hexapoda</taxon>
        <taxon>Insecta</taxon>
        <taxon>Pterygota</taxon>
        <taxon>Neoptera</taxon>
        <taxon>Endopterygota</taxon>
        <taxon>Coleoptera</taxon>
        <taxon>Polyphaga</taxon>
        <taxon>Elateriformia</taxon>
        <taxon>Elateroidea</taxon>
        <taxon>Elateridae</taxon>
        <taxon>Agrypninae</taxon>
        <taxon>Pyrophorini</taxon>
        <taxon>Ignelater</taxon>
    </lineage>
</organism>